<dbReference type="HOGENOM" id="CLU_171245_0_0_1"/>
<proteinExistence type="predicted"/>
<evidence type="ECO:0000313" key="2">
    <source>
        <dbReference type="Proteomes" id="UP000053424"/>
    </source>
</evidence>
<reference evidence="2" key="2">
    <citation type="submission" date="2015-01" db="EMBL/GenBank/DDBJ databases">
        <title>Evolutionary Origins and Diversification of the Mycorrhizal Mutualists.</title>
        <authorList>
            <consortium name="DOE Joint Genome Institute"/>
            <consortium name="Mycorrhizal Genomics Consortium"/>
            <person name="Kohler A."/>
            <person name="Kuo A."/>
            <person name="Nagy L.G."/>
            <person name="Floudas D."/>
            <person name="Copeland A."/>
            <person name="Barry K.W."/>
            <person name="Cichocki N."/>
            <person name="Veneault-Fourrey C."/>
            <person name="LaButti K."/>
            <person name="Lindquist E.A."/>
            <person name="Lipzen A."/>
            <person name="Lundell T."/>
            <person name="Morin E."/>
            <person name="Murat C."/>
            <person name="Riley R."/>
            <person name="Ohm R."/>
            <person name="Sun H."/>
            <person name="Tunlid A."/>
            <person name="Henrissat B."/>
            <person name="Grigoriev I.V."/>
            <person name="Hibbett D.S."/>
            <person name="Martin F."/>
        </authorList>
    </citation>
    <scope>NUCLEOTIDE SEQUENCE [LARGE SCALE GENOMIC DNA]</scope>
    <source>
        <strain evidence="2">h7</strain>
    </source>
</reference>
<sequence length="113" mass="12555">MPQAQNNPSSSDVKLSKDLRTTLLPNLSYPVRPIHTPWVESSAPLVITKTESLRYQTTFVYSNGTSALVSATHDASIGLKVLKWMRVLLTRSKCKLQKVKEGVVATYHLIKSS</sequence>
<gene>
    <name evidence="1" type="ORF">M413DRAFT_438883</name>
</gene>
<reference evidence="1 2" key="1">
    <citation type="submission" date="2014-04" db="EMBL/GenBank/DDBJ databases">
        <authorList>
            <consortium name="DOE Joint Genome Institute"/>
            <person name="Kuo A."/>
            <person name="Gay G."/>
            <person name="Dore J."/>
            <person name="Kohler A."/>
            <person name="Nagy L.G."/>
            <person name="Floudas D."/>
            <person name="Copeland A."/>
            <person name="Barry K.W."/>
            <person name="Cichocki N."/>
            <person name="Veneault-Fourrey C."/>
            <person name="LaButti K."/>
            <person name="Lindquist E.A."/>
            <person name="Lipzen A."/>
            <person name="Lundell T."/>
            <person name="Morin E."/>
            <person name="Murat C."/>
            <person name="Sun H."/>
            <person name="Tunlid A."/>
            <person name="Henrissat B."/>
            <person name="Grigoriev I.V."/>
            <person name="Hibbett D.S."/>
            <person name="Martin F."/>
            <person name="Nordberg H.P."/>
            <person name="Cantor M.N."/>
            <person name="Hua S.X."/>
        </authorList>
    </citation>
    <scope>NUCLEOTIDE SEQUENCE [LARGE SCALE GENOMIC DNA]</scope>
    <source>
        <strain evidence="2">h7</strain>
    </source>
</reference>
<accession>A0A0C3D0W5</accession>
<dbReference type="OrthoDB" id="3054012at2759"/>
<name>A0A0C3D0W5_HEBCY</name>
<dbReference type="EMBL" id="KN831768">
    <property type="protein sequence ID" value="KIM49741.1"/>
    <property type="molecule type" value="Genomic_DNA"/>
</dbReference>
<dbReference type="AlphaFoldDB" id="A0A0C3D0W5"/>
<organism evidence="1 2">
    <name type="scientific">Hebeloma cylindrosporum</name>
    <dbReference type="NCBI Taxonomy" id="76867"/>
    <lineage>
        <taxon>Eukaryota</taxon>
        <taxon>Fungi</taxon>
        <taxon>Dikarya</taxon>
        <taxon>Basidiomycota</taxon>
        <taxon>Agaricomycotina</taxon>
        <taxon>Agaricomycetes</taxon>
        <taxon>Agaricomycetidae</taxon>
        <taxon>Agaricales</taxon>
        <taxon>Agaricineae</taxon>
        <taxon>Hymenogastraceae</taxon>
        <taxon>Hebeloma</taxon>
    </lineage>
</organism>
<keyword evidence="2" id="KW-1185">Reference proteome</keyword>
<dbReference type="Proteomes" id="UP000053424">
    <property type="component" value="Unassembled WGS sequence"/>
</dbReference>
<protein>
    <submittedName>
        <fullName evidence="1">Uncharacterized protein</fullName>
    </submittedName>
</protein>
<evidence type="ECO:0000313" key="1">
    <source>
        <dbReference type="EMBL" id="KIM49741.1"/>
    </source>
</evidence>